<dbReference type="Gene3D" id="2.60.40.150">
    <property type="entry name" value="C2 domain"/>
    <property type="match status" value="1"/>
</dbReference>
<gene>
    <name evidence="3" type="ORF">DGYR_LOCUS4233</name>
</gene>
<dbReference type="InterPro" id="IPR041489">
    <property type="entry name" value="PDZ_6"/>
</dbReference>
<dbReference type="PANTHER" id="PTHR46848:SF1">
    <property type="entry name" value="REGULATOR OF G-PROTEIN SIGNALING 3"/>
    <property type="match status" value="1"/>
</dbReference>
<dbReference type="PROSITE" id="PS50106">
    <property type="entry name" value="PDZ"/>
    <property type="match status" value="1"/>
</dbReference>
<dbReference type="InterPro" id="IPR035892">
    <property type="entry name" value="C2_domain_sf"/>
</dbReference>
<sequence length="369" mass="42182">MAVPLSKDLNKLALEPQVIMEEKRLEKHGSQTTFYSKTKDHSILQGKGKLQLSIYVNSGMLTVHVIEAKQLRSEHCWNCNTYVKLSLHPDEVKRTRCRTDVILDSNNPVFDEKFSFELLPEDLKKRLLISVWSRDYGEGKSEFLGCMSFGLEHIVKKNQNIQNWYHLLAEDVGKRKHLKASAPETPVEMEDKENKRSRDILWMDTHNITIKRGASGFGFTVTGSSPVQVYEIESNSTAELAGLRHGDYITHVNGINVTEMSTQTVAKLVRHSHKHLILEVERHWQESQFRVINQFLNQPPKKRKFLQPPLKKRKVNEANAHNTSLNSVASTSTIGAGHHTRTNSGTLKRIKNKFMKGEGKPKVILQNFI</sequence>
<dbReference type="InterPro" id="IPR000008">
    <property type="entry name" value="C2_dom"/>
</dbReference>
<evidence type="ECO:0000259" key="2">
    <source>
        <dbReference type="PROSITE" id="PS50106"/>
    </source>
</evidence>
<protein>
    <submittedName>
        <fullName evidence="3">DgyrCDS4465</fullName>
    </submittedName>
</protein>
<dbReference type="PANTHER" id="PTHR46848">
    <property type="entry name" value="REGULATOR OF G-PROTEIN SIGNALING 3"/>
    <property type="match status" value="1"/>
</dbReference>
<dbReference type="SMART" id="SM00239">
    <property type="entry name" value="C2"/>
    <property type="match status" value="1"/>
</dbReference>
<organism evidence="3 4">
    <name type="scientific">Dimorphilus gyrociliatus</name>
    <dbReference type="NCBI Taxonomy" id="2664684"/>
    <lineage>
        <taxon>Eukaryota</taxon>
        <taxon>Metazoa</taxon>
        <taxon>Spiralia</taxon>
        <taxon>Lophotrochozoa</taxon>
        <taxon>Annelida</taxon>
        <taxon>Polychaeta</taxon>
        <taxon>Polychaeta incertae sedis</taxon>
        <taxon>Dinophilidae</taxon>
        <taxon>Dimorphilus</taxon>
    </lineage>
</organism>
<name>A0A7I8VGR2_9ANNE</name>
<dbReference type="InterPro" id="IPR036034">
    <property type="entry name" value="PDZ_sf"/>
</dbReference>
<dbReference type="SUPFAM" id="SSF49562">
    <property type="entry name" value="C2 domain (Calcium/lipid-binding domain, CaLB)"/>
    <property type="match status" value="1"/>
</dbReference>
<dbReference type="SMART" id="SM00228">
    <property type="entry name" value="PDZ"/>
    <property type="match status" value="1"/>
</dbReference>
<comment type="caution">
    <text evidence="3">The sequence shown here is derived from an EMBL/GenBank/DDBJ whole genome shotgun (WGS) entry which is preliminary data.</text>
</comment>
<reference evidence="3 4" key="1">
    <citation type="submission" date="2020-08" db="EMBL/GenBank/DDBJ databases">
        <authorList>
            <person name="Hejnol A."/>
        </authorList>
    </citation>
    <scope>NUCLEOTIDE SEQUENCE [LARGE SCALE GENOMIC DNA]</scope>
</reference>
<evidence type="ECO:0000313" key="3">
    <source>
        <dbReference type="EMBL" id="CAD5115495.1"/>
    </source>
</evidence>
<evidence type="ECO:0000259" key="1">
    <source>
        <dbReference type="PROSITE" id="PS50004"/>
    </source>
</evidence>
<dbReference type="Gene3D" id="2.30.42.10">
    <property type="match status" value="1"/>
</dbReference>
<proteinExistence type="predicted"/>
<feature type="domain" description="PDZ" evidence="2">
    <location>
        <begin position="207"/>
        <end position="284"/>
    </location>
</feature>
<dbReference type="InterPro" id="IPR001478">
    <property type="entry name" value="PDZ"/>
</dbReference>
<dbReference type="SUPFAM" id="SSF50156">
    <property type="entry name" value="PDZ domain-like"/>
    <property type="match status" value="1"/>
</dbReference>
<dbReference type="EMBL" id="CAJFCJ010000006">
    <property type="protein sequence ID" value="CAD5115495.1"/>
    <property type="molecule type" value="Genomic_DNA"/>
</dbReference>
<dbReference type="PROSITE" id="PS50004">
    <property type="entry name" value="C2"/>
    <property type="match status" value="1"/>
</dbReference>
<evidence type="ECO:0000313" key="4">
    <source>
        <dbReference type="Proteomes" id="UP000549394"/>
    </source>
</evidence>
<dbReference type="Pfam" id="PF17820">
    <property type="entry name" value="PDZ_6"/>
    <property type="match status" value="1"/>
</dbReference>
<dbReference type="OrthoDB" id="2272012at2759"/>
<dbReference type="AlphaFoldDB" id="A0A7I8VGR2"/>
<dbReference type="Proteomes" id="UP000549394">
    <property type="component" value="Unassembled WGS sequence"/>
</dbReference>
<accession>A0A7I8VGR2</accession>
<feature type="domain" description="C2" evidence="1">
    <location>
        <begin position="46"/>
        <end position="165"/>
    </location>
</feature>
<dbReference type="GO" id="GO:0005634">
    <property type="term" value="C:nucleus"/>
    <property type="evidence" value="ECO:0007669"/>
    <property type="project" value="TreeGrafter"/>
</dbReference>
<dbReference type="GO" id="GO:0005886">
    <property type="term" value="C:plasma membrane"/>
    <property type="evidence" value="ECO:0007669"/>
    <property type="project" value="TreeGrafter"/>
</dbReference>
<keyword evidence="4" id="KW-1185">Reference proteome</keyword>
<dbReference type="Pfam" id="PF00168">
    <property type="entry name" value="C2"/>
    <property type="match status" value="1"/>
</dbReference>